<keyword evidence="2" id="KW-0472">Membrane</keyword>
<feature type="compositionally biased region" description="Basic and acidic residues" evidence="1">
    <location>
        <begin position="7"/>
        <end position="17"/>
    </location>
</feature>
<feature type="compositionally biased region" description="Basic and acidic residues" evidence="1">
    <location>
        <begin position="172"/>
        <end position="189"/>
    </location>
</feature>
<evidence type="ECO:0000256" key="2">
    <source>
        <dbReference type="SAM" id="Phobius"/>
    </source>
</evidence>
<proteinExistence type="predicted"/>
<protein>
    <submittedName>
        <fullName evidence="3">Uncharacterized protein</fullName>
    </submittedName>
</protein>
<feature type="region of interest" description="Disordered" evidence="1">
    <location>
        <begin position="116"/>
        <end position="189"/>
    </location>
</feature>
<keyword evidence="2" id="KW-0812">Transmembrane</keyword>
<name>A0A3L6PZ80_PANMI</name>
<feature type="compositionally biased region" description="Basic residues" evidence="1">
    <location>
        <begin position="41"/>
        <end position="53"/>
    </location>
</feature>
<feature type="region of interest" description="Disordered" evidence="1">
    <location>
        <begin position="1"/>
        <end position="58"/>
    </location>
</feature>
<dbReference type="EMBL" id="PQIB02000014">
    <property type="protein sequence ID" value="RLM69032.1"/>
    <property type="molecule type" value="Genomic_DNA"/>
</dbReference>
<evidence type="ECO:0000313" key="4">
    <source>
        <dbReference type="Proteomes" id="UP000275267"/>
    </source>
</evidence>
<organism evidence="3 4">
    <name type="scientific">Panicum miliaceum</name>
    <name type="common">Proso millet</name>
    <name type="synonym">Broomcorn millet</name>
    <dbReference type="NCBI Taxonomy" id="4540"/>
    <lineage>
        <taxon>Eukaryota</taxon>
        <taxon>Viridiplantae</taxon>
        <taxon>Streptophyta</taxon>
        <taxon>Embryophyta</taxon>
        <taxon>Tracheophyta</taxon>
        <taxon>Spermatophyta</taxon>
        <taxon>Magnoliopsida</taxon>
        <taxon>Liliopsida</taxon>
        <taxon>Poales</taxon>
        <taxon>Poaceae</taxon>
        <taxon>PACMAD clade</taxon>
        <taxon>Panicoideae</taxon>
        <taxon>Panicodae</taxon>
        <taxon>Paniceae</taxon>
        <taxon>Panicinae</taxon>
        <taxon>Panicum</taxon>
        <taxon>Panicum sect. Panicum</taxon>
    </lineage>
</organism>
<dbReference type="Proteomes" id="UP000275267">
    <property type="component" value="Unassembled WGS sequence"/>
</dbReference>
<sequence>MAEEDEVSSRHRNERPEQISTDENTADASNENDADRDARRLRNQKRATRRRRVTEHQQHIQCDLDTEFTTAREEGFNTPIANITGVTAMLAGNLDPAIQTAIRLVQRAWIQLNKQDPAPSVSRGRREGAGESQVSKMPGGHPKQPAAPSHPPQGSRSVGGGSRAQQSQPDGNRNHRQELEKMPTGDLREKINSSTRMVDLLDASPSLHAIDPMRCALAFRQCALDLFMFVTCIISLVFYMIILEHSIKVK</sequence>
<dbReference type="AlphaFoldDB" id="A0A3L6PZ80"/>
<evidence type="ECO:0000256" key="1">
    <source>
        <dbReference type="SAM" id="MobiDB-lite"/>
    </source>
</evidence>
<keyword evidence="2" id="KW-1133">Transmembrane helix</keyword>
<keyword evidence="4" id="KW-1185">Reference proteome</keyword>
<evidence type="ECO:0000313" key="3">
    <source>
        <dbReference type="EMBL" id="RLM69032.1"/>
    </source>
</evidence>
<gene>
    <name evidence="3" type="ORF">C2845_PM17G10840</name>
</gene>
<reference evidence="4" key="1">
    <citation type="journal article" date="2019" name="Nat. Commun.">
        <title>The genome of broomcorn millet.</title>
        <authorList>
            <person name="Zou C."/>
            <person name="Miki D."/>
            <person name="Li D."/>
            <person name="Tang Q."/>
            <person name="Xiao L."/>
            <person name="Rajput S."/>
            <person name="Deng P."/>
            <person name="Jia W."/>
            <person name="Huang R."/>
            <person name="Zhang M."/>
            <person name="Sun Y."/>
            <person name="Hu J."/>
            <person name="Fu X."/>
            <person name="Schnable P.S."/>
            <person name="Li F."/>
            <person name="Zhang H."/>
            <person name="Feng B."/>
            <person name="Zhu X."/>
            <person name="Liu R."/>
            <person name="Schnable J.C."/>
            <person name="Zhu J.-K."/>
            <person name="Zhang H."/>
        </authorList>
    </citation>
    <scope>NUCLEOTIDE SEQUENCE [LARGE SCALE GENOMIC DNA]</scope>
</reference>
<comment type="caution">
    <text evidence="3">The sequence shown here is derived from an EMBL/GenBank/DDBJ whole genome shotgun (WGS) entry which is preliminary data.</text>
</comment>
<accession>A0A3L6PZ80</accession>
<feature type="transmembrane region" description="Helical" evidence="2">
    <location>
        <begin position="223"/>
        <end position="243"/>
    </location>
</feature>